<proteinExistence type="predicted"/>
<evidence type="ECO:0000313" key="1">
    <source>
        <dbReference type="EMBL" id="GJS70673.1"/>
    </source>
</evidence>
<evidence type="ECO:0000313" key="2">
    <source>
        <dbReference type="Proteomes" id="UP001151760"/>
    </source>
</evidence>
<reference evidence="1" key="1">
    <citation type="journal article" date="2022" name="Int. J. Mol. Sci.">
        <title>Draft Genome of Tanacetum Coccineum: Genomic Comparison of Closely Related Tanacetum-Family Plants.</title>
        <authorList>
            <person name="Yamashiro T."/>
            <person name="Shiraishi A."/>
            <person name="Nakayama K."/>
            <person name="Satake H."/>
        </authorList>
    </citation>
    <scope>NUCLEOTIDE SEQUENCE</scope>
</reference>
<accession>A0ABQ4Y0K4</accession>
<keyword evidence="2" id="KW-1185">Reference proteome</keyword>
<sequence>MRGGEERVHDFQFGIKSYQIKINLTAPILSFPGIEACNTYSIIDKTYAGLVYLNNKEEKRVIDLVDIPKFCDATMEKVLKEVKLNIFETEFKMKTPFLGDLDLKMMKVYEREIEKHLKHRKQMRR</sequence>
<reference evidence="1" key="2">
    <citation type="submission" date="2022-01" db="EMBL/GenBank/DDBJ databases">
        <authorList>
            <person name="Yamashiro T."/>
            <person name="Shiraishi A."/>
            <person name="Satake H."/>
            <person name="Nakayama K."/>
        </authorList>
    </citation>
    <scope>NUCLEOTIDE SEQUENCE</scope>
</reference>
<dbReference type="EMBL" id="BQNB010009949">
    <property type="protein sequence ID" value="GJS70673.1"/>
    <property type="molecule type" value="Genomic_DNA"/>
</dbReference>
<name>A0ABQ4Y0K4_9ASTR</name>
<protein>
    <submittedName>
        <fullName evidence="1">Uncharacterized protein</fullName>
    </submittedName>
</protein>
<comment type="caution">
    <text evidence="1">The sequence shown here is derived from an EMBL/GenBank/DDBJ whole genome shotgun (WGS) entry which is preliminary data.</text>
</comment>
<gene>
    <name evidence="1" type="ORF">Tco_0703514</name>
</gene>
<dbReference type="Proteomes" id="UP001151760">
    <property type="component" value="Unassembled WGS sequence"/>
</dbReference>
<organism evidence="1 2">
    <name type="scientific">Tanacetum coccineum</name>
    <dbReference type="NCBI Taxonomy" id="301880"/>
    <lineage>
        <taxon>Eukaryota</taxon>
        <taxon>Viridiplantae</taxon>
        <taxon>Streptophyta</taxon>
        <taxon>Embryophyta</taxon>
        <taxon>Tracheophyta</taxon>
        <taxon>Spermatophyta</taxon>
        <taxon>Magnoliopsida</taxon>
        <taxon>eudicotyledons</taxon>
        <taxon>Gunneridae</taxon>
        <taxon>Pentapetalae</taxon>
        <taxon>asterids</taxon>
        <taxon>campanulids</taxon>
        <taxon>Asterales</taxon>
        <taxon>Asteraceae</taxon>
        <taxon>Asteroideae</taxon>
        <taxon>Anthemideae</taxon>
        <taxon>Anthemidinae</taxon>
        <taxon>Tanacetum</taxon>
    </lineage>
</organism>